<dbReference type="VEuPathDB" id="MicrosporidiaDB:EDEG_04245"/>
<comment type="caution">
    <text evidence="1">The sequence shown here is derived from an EMBL/GenBank/DDBJ whole genome shotgun (WGS) entry which is preliminary data.</text>
</comment>
<dbReference type="InParanoid" id="J9D9A6"/>
<dbReference type="AlphaFoldDB" id="J9D9A6"/>
<reference evidence="2" key="2">
    <citation type="submission" date="2015-07" db="EMBL/GenBank/DDBJ databases">
        <title>Contrasting host-pathogen interactions and genome evolution in two generalist and specialist microsporidian pathogens of mosquitoes.</title>
        <authorList>
            <consortium name="The Broad Institute Genomics Platform"/>
            <consortium name="The Broad Institute Genome Sequencing Center for Infectious Disease"/>
            <person name="Cuomo C.A."/>
            <person name="Sanscrainte N.D."/>
            <person name="Goldberg J.M."/>
            <person name="Heiman D."/>
            <person name="Young S."/>
            <person name="Zeng Q."/>
            <person name="Becnel J.J."/>
            <person name="Birren B.W."/>
        </authorList>
    </citation>
    <scope>NUCLEOTIDE SEQUENCE [LARGE SCALE GENOMIC DNA]</scope>
    <source>
        <strain evidence="2">USNM 41457</strain>
    </source>
</reference>
<reference evidence="1 2" key="1">
    <citation type="submission" date="2011-08" db="EMBL/GenBank/DDBJ databases">
        <authorList>
            <person name="Liu Z.J."/>
            <person name="Shi F.L."/>
            <person name="Lu J.Q."/>
            <person name="Li M."/>
            <person name="Wang Z.L."/>
        </authorList>
    </citation>
    <scope>NUCLEOTIDE SEQUENCE [LARGE SCALE GENOMIC DNA]</scope>
    <source>
        <strain evidence="1 2">USNM 41457</strain>
    </source>
</reference>
<accession>J9D9A6</accession>
<proteinExistence type="predicted"/>
<feature type="non-terminal residue" evidence="1">
    <location>
        <position position="113"/>
    </location>
</feature>
<dbReference type="Proteomes" id="UP000003163">
    <property type="component" value="Unassembled WGS sequence"/>
</dbReference>
<organism evidence="1 2">
    <name type="scientific">Edhazardia aedis (strain USNM 41457)</name>
    <name type="common">Microsporidian parasite</name>
    <dbReference type="NCBI Taxonomy" id="1003232"/>
    <lineage>
        <taxon>Eukaryota</taxon>
        <taxon>Fungi</taxon>
        <taxon>Fungi incertae sedis</taxon>
        <taxon>Microsporidia</taxon>
        <taxon>Edhazardia</taxon>
    </lineage>
</organism>
<keyword evidence="2" id="KW-1185">Reference proteome</keyword>
<name>J9D9A6_EDHAE</name>
<evidence type="ECO:0000313" key="1">
    <source>
        <dbReference type="EMBL" id="EJW04361.1"/>
    </source>
</evidence>
<gene>
    <name evidence="1" type="ORF">EDEG_04245</name>
</gene>
<sequence>MVKSVFEEIFSCVSHTRFKYEFSKFEESFGEGKTWHFLDKSYISDGICFFLFISFWHTSKFFLSLKSNLFVLSDNSIKEEMSLPDSNLISFFCCSNEKFLSIEFLVFKSMSLS</sequence>
<dbReference type="HOGENOM" id="CLU_2139357_0_0_1"/>
<evidence type="ECO:0000313" key="2">
    <source>
        <dbReference type="Proteomes" id="UP000003163"/>
    </source>
</evidence>
<protein>
    <submittedName>
        <fullName evidence="1">Uncharacterized protein</fullName>
    </submittedName>
</protein>
<dbReference type="EMBL" id="AFBI03001201">
    <property type="protein sequence ID" value="EJW04361.1"/>
    <property type="molecule type" value="Genomic_DNA"/>
</dbReference>